<evidence type="ECO:0000313" key="2">
    <source>
        <dbReference type="Proteomes" id="UP000292052"/>
    </source>
</evidence>
<proteinExistence type="predicted"/>
<sequence>MLSGSTIFQIALKSFEMNFRELFSNMTSFNQLLIIV</sequence>
<evidence type="ECO:0000313" key="1">
    <source>
        <dbReference type="EMBL" id="RZC33442.1"/>
    </source>
</evidence>
<dbReference type="Proteomes" id="UP000292052">
    <property type="component" value="Unassembled WGS sequence"/>
</dbReference>
<name>A0A482VKR0_ASBVE</name>
<dbReference type="AlphaFoldDB" id="A0A482VKR0"/>
<protein>
    <submittedName>
        <fullName evidence="1">Uncharacterized protein</fullName>
    </submittedName>
</protein>
<organism evidence="1 2">
    <name type="scientific">Asbolus verrucosus</name>
    <name type="common">Desert ironclad beetle</name>
    <dbReference type="NCBI Taxonomy" id="1661398"/>
    <lineage>
        <taxon>Eukaryota</taxon>
        <taxon>Metazoa</taxon>
        <taxon>Ecdysozoa</taxon>
        <taxon>Arthropoda</taxon>
        <taxon>Hexapoda</taxon>
        <taxon>Insecta</taxon>
        <taxon>Pterygota</taxon>
        <taxon>Neoptera</taxon>
        <taxon>Endopterygota</taxon>
        <taxon>Coleoptera</taxon>
        <taxon>Polyphaga</taxon>
        <taxon>Cucujiformia</taxon>
        <taxon>Tenebrionidae</taxon>
        <taxon>Pimeliinae</taxon>
        <taxon>Asbolus</taxon>
    </lineage>
</organism>
<reference evidence="1 2" key="1">
    <citation type="submission" date="2017-03" db="EMBL/GenBank/DDBJ databases">
        <title>Genome of the blue death feigning beetle - Asbolus verrucosus.</title>
        <authorList>
            <person name="Rider S.D."/>
        </authorList>
    </citation>
    <scope>NUCLEOTIDE SEQUENCE [LARGE SCALE GENOMIC DNA]</scope>
    <source>
        <strain evidence="1">Butters</strain>
        <tissue evidence="1">Head and leg muscle</tissue>
    </source>
</reference>
<gene>
    <name evidence="1" type="ORF">BDFB_009330</name>
</gene>
<keyword evidence="2" id="KW-1185">Reference proteome</keyword>
<accession>A0A482VKR0</accession>
<comment type="caution">
    <text evidence="1">The sequence shown here is derived from an EMBL/GenBank/DDBJ whole genome shotgun (WGS) entry which is preliminary data.</text>
</comment>
<dbReference type="EMBL" id="QDEB01088792">
    <property type="protein sequence ID" value="RZC33442.1"/>
    <property type="molecule type" value="Genomic_DNA"/>
</dbReference>